<feature type="short sequence motif" description="Nudix box" evidence="8">
    <location>
        <begin position="174"/>
        <end position="195"/>
    </location>
</feature>
<dbReference type="GO" id="GO:0000287">
    <property type="term" value="F:magnesium ion binding"/>
    <property type="evidence" value="ECO:0007669"/>
    <property type="project" value="UniProtKB-UniRule"/>
</dbReference>
<dbReference type="EMBL" id="FMXN01000013">
    <property type="protein sequence ID" value="SDB48958.1"/>
    <property type="molecule type" value="Genomic_DNA"/>
</dbReference>
<comment type="catalytic activity">
    <reaction evidence="8">
        <text>NADH + H2O = reduced beta-nicotinamide D-ribonucleotide + AMP + 2 H(+)</text>
        <dbReference type="Rhea" id="RHEA:48868"/>
        <dbReference type="ChEBI" id="CHEBI:15377"/>
        <dbReference type="ChEBI" id="CHEBI:15378"/>
        <dbReference type="ChEBI" id="CHEBI:57945"/>
        <dbReference type="ChEBI" id="CHEBI:90832"/>
        <dbReference type="ChEBI" id="CHEBI:456215"/>
        <dbReference type="EC" id="3.6.1.22"/>
    </reaction>
</comment>
<evidence type="ECO:0000256" key="7">
    <source>
        <dbReference type="ARBA" id="ARBA00023679"/>
    </source>
</evidence>
<dbReference type="PROSITE" id="PS51462">
    <property type="entry name" value="NUDIX"/>
    <property type="match status" value="1"/>
</dbReference>
<dbReference type="PROSITE" id="PS00893">
    <property type="entry name" value="NUDIX_BOX"/>
    <property type="match status" value="1"/>
</dbReference>
<dbReference type="HAMAP" id="MF_00297">
    <property type="entry name" value="Nudix_NudC"/>
    <property type="match status" value="1"/>
</dbReference>
<dbReference type="GO" id="GO:0000210">
    <property type="term" value="F:NAD+ diphosphatase activity"/>
    <property type="evidence" value="ECO:0007669"/>
    <property type="project" value="UniProtKB-UniRule"/>
</dbReference>
<feature type="binding site" evidence="8">
    <location>
        <position position="126"/>
    </location>
    <ligand>
        <name>substrate</name>
    </ligand>
</feature>
<accession>A0A1G6DV24</accession>
<feature type="binding site" evidence="8">
    <location>
        <position position="131"/>
    </location>
    <ligand>
        <name>Zn(2+)</name>
        <dbReference type="ChEBI" id="CHEBI:29105"/>
    </ligand>
</feature>
<dbReference type="CDD" id="cd03429">
    <property type="entry name" value="NUDIX_NADH_pyrophosphatase_Nudt13"/>
    <property type="match status" value="1"/>
</dbReference>
<evidence type="ECO:0000259" key="9">
    <source>
        <dbReference type="PROSITE" id="PS51462"/>
    </source>
</evidence>
<dbReference type="GO" id="GO:0005829">
    <property type="term" value="C:cytosol"/>
    <property type="evidence" value="ECO:0007669"/>
    <property type="project" value="TreeGrafter"/>
</dbReference>
<feature type="binding site" evidence="8">
    <location>
        <position position="116"/>
    </location>
    <ligand>
        <name>Zn(2+)</name>
        <dbReference type="ChEBI" id="CHEBI:29105"/>
    </ligand>
</feature>
<dbReference type="PANTHER" id="PTHR42904:SF6">
    <property type="entry name" value="NAD-CAPPED RNA HYDROLASE NUDT12"/>
    <property type="match status" value="1"/>
</dbReference>
<comment type="caution">
    <text evidence="8">Lacks conserved residue(s) required for the propagation of feature annotation.</text>
</comment>
<dbReference type="Gene3D" id="3.90.79.10">
    <property type="entry name" value="Nucleoside Triphosphate Pyrophosphohydrolase"/>
    <property type="match status" value="1"/>
</dbReference>
<dbReference type="InterPro" id="IPR022925">
    <property type="entry name" value="RNA_Hydrolase_NudC"/>
</dbReference>
<evidence type="ECO:0000256" key="1">
    <source>
        <dbReference type="ARBA" id="ARBA00009595"/>
    </source>
</evidence>
<dbReference type="Gene3D" id="3.90.79.20">
    <property type="match status" value="1"/>
</dbReference>
<dbReference type="AlphaFoldDB" id="A0A1G6DV24"/>
<dbReference type="GO" id="GO:0019677">
    <property type="term" value="P:NAD+ catabolic process"/>
    <property type="evidence" value="ECO:0007669"/>
    <property type="project" value="TreeGrafter"/>
</dbReference>
<feature type="binding site" evidence="8">
    <location>
        <position position="193"/>
    </location>
    <ligand>
        <name>a divalent metal cation</name>
        <dbReference type="ChEBI" id="CHEBI:60240"/>
        <label>3</label>
    </ligand>
</feature>
<comment type="function">
    <text evidence="8">mRNA decapping enzyme that specifically removes the nicotinamide adenine dinucleotide (NAD) cap from a subset of mRNAs by hydrolyzing the diphosphate linkage to produce nicotinamide mononucleotide (NMN) and 5' monophosphate mRNA. The NAD-cap is present at the 5'-end of some mRNAs and stabilizes RNA against 5'-processing. Has preference for mRNAs with a 5'-end purine. Catalyzes the hydrolysis of a broad range of dinucleotide pyrophosphates.</text>
</comment>
<feature type="binding site" evidence="8">
    <location>
        <position position="193"/>
    </location>
    <ligand>
        <name>a divalent metal cation</name>
        <dbReference type="ChEBI" id="CHEBI:60240"/>
        <label>1</label>
    </ligand>
</feature>
<dbReference type="PANTHER" id="PTHR42904">
    <property type="entry name" value="NUDIX HYDROLASE, NUDC SUBFAMILY"/>
    <property type="match status" value="1"/>
</dbReference>
<comment type="catalytic activity">
    <reaction evidence="7">
        <text>a 5'-end NAD(+)-phospho-ribonucleoside in mRNA + H2O = a 5'-end phospho-adenosine-phospho-ribonucleoside in mRNA + beta-nicotinamide D-ribonucleotide + 2 H(+)</text>
        <dbReference type="Rhea" id="RHEA:60876"/>
        <dbReference type="Rhea" id="RHEA-COMP:15698"/>
        <dbReference type="Rhea" id="RHEA-COMP:15719"/>
        <dbReference type="ChEBI" id="CHEBI:14649"/>
        <dbReference type="ChEBI" id="CHEBI:15377"/>
        <dbReference type="ChEBI" id="CHEBI:15378"/>
        <dbReference type="ChEBI" id="CHEBI:144029"/>
        <dbReference type="ChEBI" id="CHEBI:144051"/>
    </reaction>
    <physiologicalReaction direction="left-to-right" evidence="7">
        <dbReference type="Rhea" id="RHEA:60877"/>
    </physiologicalReaction>
</comment>
<evidence type="ECO:0000256" key="3">
    <source>
        <dbReference type="ARBA" id="ARBA00022801"/>
    </source>
</evidence>
<feature type="binding site" evidence="8">
    <location>
        <position position="83"/>
    </location>
    <ligand>
        <name>substrate</name>
    </ligand>
</feature>
<dbReference type="InterPro" id="IPR000086">
    <property type="entry name" value="NUDIX_hydrolase_dom"/>
</dbReference>
<dbReference type="Pfam" id="PF09297">
    <property type="entry name" value="Zn_ribbon_NUD"/>
    <property type="match status" value="1"/>
</dbReference>
<dbReference type="GO" id="GO:0008270">
    <property type="term" value="F:zinc ion binding"/>
    <property type="evidence" value="ECO:0007669"/>
    <property type="project" value="UniProtKB-UniRule"/>
</dbReference>
<gene>
    <name evidence="8" type="primary">nudC</name>
    <name evidence="10" type="ORF">SAMN02927930_01902</name>
</gene>
<feature type="binding site" evidence="8">
    <location>
        <position position="256"/>
    </location>
    <ligand>
        <name>substrate</name>
    </ligand>
</feature>
<keyword evidence="4 8" id="KW-0460">Magnesium</keyword>
<feature type="binding site" evidence="8">
    <location>
        <position position="234"/>
    </location>
    <ligand>
        <name>a divalent metal cation</name>
        <dbReference type="ChEBI" id="CHEBI:60240"/>
        <label>3</label>
    </ligand>
</feature>
<dbReference type="GO" id="GO:0035529">
    <property type="term" value="F:NADH pyrophosphatase activity"/>
    <property type="evidence" value="ECO:0007669"/>
    <property type="project" value="TreeGrafter"/>
</dbReference>
<feature type="binding site" evidence="8">
    <location>
        <position position="189"/>
    </location>
    <ligand>
        <name>a divalent metal cation</name>
        <dbReference type="ChEBI" id="CHEBI:60240"/>
        <label>2</label>
    </ligand>
</feature>
<evidence type="ECO:0000313" key="11">
    <source>
        <dbReference type="Proteomes" id="UP000199626"/>
    </source>
</evidence>
<keyword evidence="5 8" id="KW-0520">NAD</keyword>
<evidence type="ECO:0000313" key="10">
    <source>
        <dbReference type="EMBL" id="SDB48958.1"/>
    </source>
</evidence>
<sequence>MTKPYQRPAADEPAWWFVISGGELLMTEERQIPHGFLEELPFPDLNDYTTVYIGELRERSCYLIIADFGDLNFSVVGEFLSVRELVIGSDDELFAMAARAKQIADFLPTHRYCGRCGARMQAVDWEIAMHCHTCQHRCYPRISPCIIVAIRKGRQILLARSKRHPKGQYSVLAGFVEAGEPLETTLAREVMEEAGIRIKNPRYVLSQSWPFPNSLMMGFLAEWESGDVRIDPFELEEGGWFDIDHLPLIPQPGTIANKLIMRLKAEIDQEKNRPI</sequence>
<keyword evidence="6 8" id="KW-0464">Manganese</keyword>
<dbReference type="OrthoDB" id="9791656at2"/>
<comment type="cofactor">
    <cofactor evidence="8">
        <name>Mg(2+)</name>
        <dbReference type="ChEBI" id="CHEBI:18420"/>
    </cofactor>
    <cofactor evidence="8">
        <name>Mn(2+)</name>
        <dbReference type="ChEBI" id="CHEBI:29035"/>
    </cofactor>
    <text evidence="8">Divalent metal cations. Mg(2+) or Mn(2+).</text>
</comment>
<dbReference type="STRING" id="1159017.SAMN02927930_01902"/>
<dbReference type="GO" id="GO:0110153">
    <property type="term" value="F:RNA NAD-cap (NMN-forming) hydrolase activity"/>
    <property type="evidence" value="ECO:0007669"/>
    <property type="project" value="RHEA"/>
</dbReference>
<protein>
    <recommendedName>
        <fullName evidence="8">NAD-capped RNA hydrolase NudC</fullName>
        <shortName evidence="8">DeNADding enzyme NudC</shortName>
        <ecNumber evidence="8">3.6.1.-</ecNumber>
    </recommendedName>
    <alternativeName>
        <fullName evidence="8">NADH pyrophosphatase</fullName>
        <ecNumber evidence="8">3.6.1.22</ecNumber>
    </alternativeName>
</protein>
<evidence type="ECO:0000256" key="8">
    <source>
        <dbReference type="HAMAP-Rule" id="MF_00297"/>
    </source>
</evidence>
<dbReference type="Pfam" id="PF00293">
    <property type="entry name" value="NUDIX"/>
    <property type="match status" value="1"/>
</dbReference>
<evidence type="ECO:0000256" key="5">
    <source>
        <dbReference type="ARBA" id="ARBA00023027"/>
    </source>
</evidence>
<dbReference type="InterPro" id="IPR020084">
    <property type="entry name" value="NUDIX_hydrolase_CS"/>
</dbReference>
<dbReference type="InterPro" id="IPR049734">
    <property type="entry name" value="NudC-like_C"/>
</dbReference>
<dbReference type="EC" id="3.6.1.-" evidence="8"/>
<dbReference type="GO" id="GO:0030145">
    <property type="term" value="F:manganese ion binding"/>
    <property type="evidence" value="ECO:0007669"/>
    <property type="project" value="UniProtKB-UniRule"/>
</dbReference>
<keyword evidence="2 8" id="KW-0479">Metal-binding</keyword>
<reference evidence="11" key="1">
    <citation type="submission" date="2016-10" db="EMBL/GenBank/DDBJ databases">
        <authorList>
            <person name="Varghese N."/>
            <person name="Submissions S."/>
        </authorList>
    </citation>
    <scope>NUCLEOTIDE SEQUENCE [LARGE SCALE GENOMIC DNA]</scope>
    <source>
        <strain evidence="11">CGMCC 1.10824</strain>
    </source>
</reference>
<dbReference type="InterPro" id="IPR050241">
    <property type="entry name" value="NAD-cap_RNA_hydrolase_NudC"/>
</dbReference>
<feature type="binding site" evidence="8">
    <location>
        <position position="134"/>
    </location>
    <ligand>
        <name>Zn(2+)</name>
        <dbReference type="ChEBI" id="CHEBI:29105"/>
    </ligand>
</feature>
<dbReference type="InterPro" id="IPR015376">
    <property type="entry name" value="Znr_NADH_PPase"/>
</dbReference>
<comment type="similarity">
    <text evidence="1 8">Belongs to the Nudix hydrolase family. NudC subfamily.</text>
</comment>
<dbReference type="InterPro" id="IPR015797">
    <property type="entry name" value="NUDIX_hydrolase-like_dom_sf"/>
</dbReference>
<feature type="binding site" evidence="8">
    <location>
        <position position="173"/>
    </location>
    <ligand>
        <name>a divalent metal cation</name>
        <dbReference type="ChEBI" id="CHEBI:60240"/>
        <label>1</label>
    </ligand>
</feature>
<feature type="domain" description="Nudix hydrolase" evidence="9">
    <location>
        <begin position="140"/>
        <end position="263"/>
    </location>
</feature>
<dbReference type="SUPFAM" id="SSF55811">
    <property type="entry name" value="Nudix"/>
    <property type="match status" value="2"/>
</dbReference>
<proteinExistence type="inferred from homology"/>
<organism evidence="10 11">
    <name type="scientific">Pseudidiomarina indica</name>
    <dbReference type="NCBI Taxonomy" id="1159017"/>
    <lineage>
        <taxon>Bacteria</taxon>
        <taxon>Pseudomonadati</taxon>
        <taxon>Pseudomonadota</taxon>
        <taxon>Gammaproteobacteria</taxon>
        <taxon>Alteromonadales</taxon>
        <taxon>Idiomarinaceae</taxon>
        <taxon>Pseudidiomarina</taxon>
    </lineage>
</organism>
<dbReference type="EC" id="3.6.1.22" evidence="8"/>
<comment type="cofactor">
    <cofactor evidence="8">
        <name>Zn(2+)</name>
        <dbReference type="ChEBI" id="CHEBI:29105"/>
    </cofactor>
    <text evidence="8">Binds 1 zinc ion per subunit.</text>
</comment>
<feature type="binding site" evidence="8">
    <location>
        <position position="113"/>
    </location>
    <ligand>
        <name>Zn(2+)</name>
        <dbReference type="ChEBI" id="CHEBI:29105"/>
    </ligand>
</feature>
<evidence type="ECO:0000256" key="6">
    <source>
        <dbReference type="ARBA" id="ARBA00023211"/>
    </source>
</evidence>
<name>A0A1G6DV24_9GAMM</name>
<comment type="subunit">
    <text evidence="8">Homodimer.</text>
</comment>
<dbReference type="GO" id="GO:0006742">
    <property type="term" value="P:NADP+ catabolic process"/>
    <property type="evidence" value="ECO:0007669"/>
    <property type="project" value="TreeGrafter"/>
</dbReference>
<feature type="binding site" evidence="8">
    <location>
        <begin position="207"/>
        <end position="214"/>
    </location>
    <ligand>
        <name>substrate</name>
    </ligand>
</feature>
<comment type="catalytic activity">
    <reaction evidence="8">
        <text>NAD(+) + H2O = beta-nicotinamide D-ribonucleotide + AMP + 2 H(+)</text>
        <dbReference type="Rhea" id="RHEA:11800"/>
        <dbReference type="ChEBI" id="CHEBI:14649"/>
        <dbReference type="ChEBI" id="CHEBI:15377"/>
        <dbReference type="ChEBI" id="CHEBI:15378"/>
        <dbReference type="ChEBI" id="CHEBI:57540"/>
        <dbReference type="ChEBI" id="CHEBI:456215"/>
        <dbReference type="EC" id="3.6.1.22"/>
    </reaction>
</comment>
<evidence type="ECO:0000256" key="2">
    <source>
        <dbReference type="ARBA" id="ARBA00022723"/>
    </source>
</evidence>
<dbReference type="NCBIfam" id="NF001299">
    <property type="entry name" value="PRK00241.1"/>
    <property type="match status" value="1"/>
</dbReference>
<feature type="binding site" evidence="8">
    <location>
        <position position="189"/>
    </location>
    <ligand>
        <name>a divalent metal cation</name>
        <dbReference type="ChEBI" id="CHEBI:60240"/>
        <label>3</label>
    </ligand>
</feature>
<dbReference type="RefSeq" id="WP_092593817.1">
    <property type="nucleotide sequence ID" value="NZ_FMXN01000013.1"/>
</dbReference>
<dbReference type="Proteomes" id="UP000199626">
    <property type="component" value="Unassembled WGS sequence"/>
</dbReference>
<keyword evidence="3 8" id="KW-0378">Hydrolase</keyword>
<feature type="binding site" evidence="8">
    <location>
        <position position="139"/>
    </location>
    <ligand>
        <name>substrate</name>
    </ligand>
</feature>
<evidence type="ECO:0000256" key="4">
    <source>
        <dbReference type="ARBA" id="ARBA00022842"/>
    </source>
</evidence>
<keyword evidence="8" id="KW-0862">Zinc</keyword>
<feature type="binding site" evidence="8">
    <location>
        <position position="234"/>
    </location>
    <ligand>
        <name>a divalent metal cation</name>
        <dbReference type="ChEBI" id="CHEBI:60240"/>
        <label>1</label>
    </ligand>
</feature>
<keyword evidence="11" id="KW-1185">Reference proteome</keyword>